<accession>A0AAE3A3N3</accession>
<comment type="caution">
    <text evidence="1">The sequence shown here is derived from an EMBL/GenBank/DDBJ whole genome shotgun (WGS) entry which is preliminary data.</text>
</comment>
<proteinExistence type="predicted"/>
<dbReference type="Proteomes" id="UP001198220">
    <property type="component" value="Unassembled WGS sequence"/>
</dbReference>
<sequence length="169" mass="19841">MSEKFFTINKDSDFYAAYMQFRKDLNNYWIVFNEFLEIHEIEATEYVPSDKCVMIIPTENDLKKFDGMFTKKTNGCGVRYFKKNCAITRDWLETVKTKHLKVPVKPSYLRYGLMVMGKVSSRCFMVGDILYGAIKADSDIELLNFMTEIKGSVFWKVVEDEEERLKNAK</sequence>
<protein>
    <submittedName>
        <fullName evidence="1">Uncharacterized protein</fullName>
    </submittedName>
</protein>
<dbReference type="AlphaFoldDB" id="A0AAE3A3N3"/>
<gene>
    <name evidence="1" type="ORF">LKD36_01370</name>
</gene>
<reference evidence="1 2" key="1">
    <citation type="submission" date="2021-10" db="EMBL/GenBank/DDBJ databases">
        <title>Anaerobic single-cell dispensing facilitates the cultivation of human gut bacteria.</title>
        <authorList>
            <person name="Afrizal A."/>
        </authorList>
    </citation>
    <scope>NUCLEOTIDE SEQUENCE [LARGE SCALE GENOMIC DNA]</scope>
    <source>
        <strain evidence="1 2">CLA-AA-H276</strain>
    </source>
</reference>
<dbReference type="EMBL" id="JAJEPS010000001">
    <property type="protein sequence ID" value="MCC2124824.1"/>
    <property type="molecule type" value="Genomic_DNA"/>
</dbReference>
<evidence type="ECO:0000313" key="2">
    <source>
        <dbReference type="Proteomes" id="UP001198220"/>
    </source>
</evidence>
<evidence type="ECO:0000313" key="1">
    <source>
        <dbReference type="EMBL" id="MCC2124824.1"/>
    </source>
</evidence>
<dbReference type="RefSeq" id="WP_308458379.1">
    <property type="nucleotide sequence ID" value="NZ_JAJEPS010000001.1"/>
</dbReference>
<name>A0AAE3A3N3_9FIRM</name>
<keyword evidence="2" id="KW-1185">Reference proteome</keyword>
<organism evidence="1 2">
    <name type="scientific">Hominiventricola filiformis</name>
    <dbReference type="NCBI Taxonomy" id="2885352"/>
    <lineage>
        <taxon>Bacteria</taxon>
        <taxon>Bacillati</taxon>
        <taxon>Bacillota</taxon>
        <taxon>Clostridia</taxon>
        <taxon>Lachnospirales</taxon>
        <taxon>Lachnospiraceae</taxon>
        <taxon>Hominiventricola</taxon>
    </lineage>
</organism>